<dbReference type="Gramene" id="OPUNC01G34340.1">
    <property type="protein sequence ID" value="OPUNC01G34340.1"/>
    <property type="gene ID" value="OPUNC01G34340"/>
</dbReference>
<dbReference type="AlphaFoldDB" id="A0A0E0JQD8"/>
<evidence type="ECO:0000313" key="2">
    <source>
        <dbReference type="Proteomes" id="UP000026962"/>
    </source>
</evidence>
<protein>
    <submittedName>
        <fullName evidence="1">Uncharacterized protein</fullName>
    </submittedName>
</protein>
<dbReference type="Proteomes" id="UP000026962">
    <property type="component" value="Chromosome 1"/>
</dbReference>
<organism evidence="1">
    <name type="scientific">Oryza punctata</name>
    <name type="common">Red rice</name>
    <dbReference type="NCBI Taxonomy" id="4537"/>
    <lineage>
        <taxon>Eukaryota</taxon>
        <taxon>Viridiplantae</taxon>
        <taxon>Streptophyta</taxon>
        <taxon>Embryophyta</taxon>
        <taxon>Tracheophyta</taxon>
        <taxon>Spermatophyta</taxon>
        <taxon>Magnoliopsida</taxon>
        <taxon>Liliopsida</taxon>
        <taxon>Poales</taxon>
        <taxon>Poaceae</taxon>
        <taxon>BOP clade</taxon>
        <taxon>Oryzoideae</taxon>
        <taxon>Oryzeae</taxon>
        <taxon>Oryzinae</taxon>
        <taxon>Oryza</taxon>
    </lineage>
</organism>
<dbReference type="EnsemblPlants" id="OPUNC01G34340.1">
    <property type="protein sequence ID" value="OPUNC01G34340.1"/>
    <property type="gene ID" value="OPUNC01G34340"/>
</dbReference>
<evidence type="ECO:0000313" key="1">
    <source>
        <dbReference type="EnsemblPlants" id="OPUNC01G34340.1"/>
    </source>
</evidence>
<reference evidence="1" key="1">
    <citation type="submission" date="2015-04" db="UniProtKB">
        <authorList>
            <consortium name="EnsemblPlants"/>
        </authorList>
    </citation>
    <scope>IDENTIFICATION</scope>
</reference>
<name>A0A0E0JQD8_ORYPU</name>
<accession>A0A0E0JQD8</accession>
<keyword evidence="2" id="KW-1185">Reference proteome</keyword>
<reference evidence="1" key="2">
    <citation type="submission" date="2018-05" db="EMBL/GenBank/DDBJ databases">
        <title>OpunRS2 (Oryza punctata Reference Sequence Version 2).</title>
        <authorList>
            <person name="Zhang J."/>
            <person name="Kudrna D."/>
            <person name="Lee S."/>
            <person name="Talag J."/>
            <person name="Welchert J."/>
            <person name="Wing R.A."/>
        </authorList>
    </citation>
    <scope>NUCLEOTIDE SEQUENCE [LARGE SCALE GENOMIC DNA]</scope>
</reference>
<proteinExistence type="predicted"/>
<sequence length="236" mass="27510">MMKIRFMPTYYLNSNIGFNTRLEVFKVVRRLASPRNHSRILYLCPTRSLAKALTLMDKYETSWQRLLMPMVQPVTVTMTQRIARWTYIEWKILLSKLPEIIVFYFCASCGGTFGQKPKMITVPFRNTFPETIVDWVYHIRPDAISSINKLPKHICIQHLISSQKAATLNYTIAKYDCLEQSYRHLHVDVDLRSVIGLSNTAFRKCLLLGIHNDSDVNELTRNLGWSDLTCVFLNRD</sequence>
<dbReference type="HOGENOM" id="CLU_1177022_0_0_1"/>